<sequence>MSNEDVGYPSAIVFISDLNDNIAEDFEIESTPSGIDDSSTAPRQSPNVFTLSDIDISRSTGVSTFSDIDICIPTFVSSLSNTDISPPAVVSTIGNIDNDKPTVVSTLGDIELGSSILLSNSSDILFATPIFEDEDLFSSEDEYPSCPRLSDDSLARYDDDDLDLLTEVISSKPEYSEQTEIEHFKSLYSSDSDFLSSSVPSIGNIPRFEYISKPLHKSKKQKTSSSETVCSFKTQIALHDKIAAQSDELNIYSVNKDPESEIEIDTDIDDVLELPSYSPSANSTTSSVSNGNEIDKPQTYSGSEKQLISSDLEPDKQLQPDKPMKEMLMKELQFKIQYRRMLSGEPDIVLENKDPREYTLTPEEEEKRDRRMKLNRISARRARRRQRDRERTLLQTCKQRHHTYLELKNKRDMLKKEREELTMKFWRHLPFCKLSLEKNE</sequence>
<dbReference type="EMBL" id="JAIWYP010000002">
    <property type="protein sequence ID" value="KAH3867938.1"/>
    <property type="molecule type" value="Genomic_DNA"/>
</dbReference>
<feature type="domain" description="BZIP" evidence="2">
    <location>
        <begin position="365"/>
        <end position="428"/>
    </location>
</feature>
<reference evidence="3" key="2">
    <citation type="submission" date="2020-11" db="EMBL/GenBank/DDBJ databases">
        <authorList>
            <person name="McCartney M.A."/>
            <person name="Auch B."/>
            <person name="Kono T."/>
            <person name="Mallez S."/>
            <person name="Becker A."/>
            <person name="Gohl D.M."/>
            <person name="Silverstein K.A.T."/>
            <person name="Koren S."/>
            <person name="Bechman K.B."/>
            <person name="Herman A."/>
            <person name="Abrahante J.E."/>
            <person name="Garbe J."/>
        </authorList>
    </citation>
    <scope>NUCLEOTIDE SEQUENCE</scope>
    <source>
        <strain evidence="3">Duluth1</strain>
        <tissue evidence="3">Whole animal</tissue>
    </source>
</reference>
<dbReference type="GO" id="GO:0003700">
    <property type="term" value="F:DNA-binding transcription factor activity"/>
    <property type="evidence" value="ECO:0007669"/>
    <property type="project" value="InterPro"/>
</dbReference>
<organism evidence="3 4">
    <name type="scientific">Dreissena polymorpha</name>
    <name type="common">Zebra mussel</name>
    <name type="synonym">Mytilus polymorpha</name>
    <dbReference type="NCBI Taxonomy" id="45954"/>
    <lineage>
        <taxon>Eukaryota</taxon>
        <taxon>Metazoa</taxon>
        <taxon>Spiralia</taxon>
        <taxon>Lophotrochozoa</taxon>
        <taxon>Mollusca</taxon>
        <taxon>Bivalvia</taxon>
        <taxon>Autobranchia</taxon>
        <taxon>Heteroconchia</taxon>
        <taxon>Euheterodonta</taxon>
        <taxon>Imparidentia</taxon>
        <taxon>Neoheterodontei</taxon>
        <taxon>Myida</taxon>
        <taxon>Dreissenoidea</taxon>
        <taxon>Dreissenidae</taxon>
        <taxon>Dreissena</taxon>
    </lineage>
</organism>
<dbReference type="PRINTS" id="PR00042">
    <property type="entry name" value="LEUZIPPRFOS"/>
</dbReference>
<feature type="region of interest" description="Disordered" evidence="1">
    <location>
        <begin position="273"/>
        <end position="321"/>
    </location>
</feature>
<dbReference type="GO" id="GO:0006357">
    <property type="term" value="P:regulation of transcription by RNA polymerase II"/>
    <property type="evidence" value="ECO:0007669"/>
    <property type="project" value="InterPro"/>
</dbReference>
<evidence type="ECO:0000259" key="2">
    <source>
        <dbReference type="PROSITE" id="PS50217"/>
    </source>
</evidence>
<reference evidence="3" key="1">
    <citation type="journal article" date="2019" name="bioRxiv">
        <title>The Genome of the Zebra Mussel, Dreissena polymorpha: A Resource for Invasive Species Research.</title>
        <authorList>
            <person name="McCartney M.A."/>
            <person name="Auch B."/>
            <person name="Kono T."/>
            <person name="Mallez S."/>
            <person name="Zhang Y."/>
            <person name="Obille A."/>
            <person name="Becker A."/>
            <person name="Abrahante J.E."/>
            <person name="Garbe J."/>
            <person name="Badalamenti J.P."/>
            <person name="Herman A."/>
            <person name="Mangelson H."/>
            <person name="Liachko I."/>
            <person name="Sullivan S."/>
            <person name="Sone E.D."/>
            <person name="Koren S."/>
            <person name="Silverstein K.A.T."/>
            <person name="Beckman K.B."/>
            <person name="Gohl D.M."/>
        </authorList>
    </citation>
    <scope>NUCLEOTIDE SEQUENCE</scope>
    <source>
        <strain evidence="3">Duluth1</strain>
        <tissue evidence="3">Whole animal</tissue>
    </source>
</reference>
<comment type="caution">
    <text evidence="3">The sequence shown here is derived from an EMBL/GenBank/DDBJ whole genome shotgun (WGS) entry which is preliminary data.</text>
</comment>
<accession>A0A9D4M090</accession>
<dbReference type="Proteomes" id="UP000828390">
    <property type="component" value="Unassembled WGS sequence"/>
</dbReference>
<dbReference type="AlphaFoldDB" id="A0A9D4M090"/>
<evidence type="ECO:0000313" key="3">
    <source>
        <dbReference type="EMBL" id="KAH3867938.1"/>
    </source>
</evidence>
<name>A0A9D4M090_DREPO</name>
<dbReference type="PROSITE" id="PS50217">
    <property type="entry name" value="BZIP"/>
    <property type="match status" value="1"/>
</dbReference>
<dbReference type="InterPro" id="IPR000837">
    <property type="entry name" value="AP-1"/>
</dbReference>
<dbReference type="GO" id="GO:0003677">
    <property type="term" value="F:DNA binding"/>
    <property type="evidence" value="ECO:0007669"/>
    <property type="project" value="InterPro"/>
</dbReference>
<evidence type="ECO:0000256" key="1">
    <source>
        <dbReference type="SAM" id="MobiDB-lite"/>
    </source>
</evidence>
<feature type="compositionally biased region" description="Polar residues" evidence="1">
    <location>
        <begin position="298"/>
        <end position="309"/>
    </location>
</feature>
<gene>
    <name evidence="3" type="ORF">DPMN_031075</name>
</gene>
<feature type="compositionally biased region" description="Low complexity" evidence="1">
    <location>
        <begin position="275"/>
        <end position="290"/>
    </location>
</feature>
<keyword evidence="4" id="KW-1185">Reference proteome</keyword>
<dbReference type="InterPro" id="IPR004827">
    <property type="entry name" value="bZIP"/>
</dbReference>
<protein>
    <recommendedName>
        <fullName evidence="2">BZIP domain-containing protein</fullName>
    </recommendedName>
</protein>
<evidence type="ECO:0000313" key="4">
    <source>
        <dbReference type="Proteomes" id="UP000828390"/>
    </source>
</evidence>
<proteinExistence type="predicted"/>